<dbReference type="RefSeq" id="WP_379837395.1">
    <property type="nucleotide sequence ID" value="NZ_JBHRYQ010000001.1"/>
</dbReference>
<keyword evidence="2" id="KW-1185">Reference proteome</keyword>
<name>A0ABV7YV92_9BACT</name>
<gene>
    <name evidence="1" type="ORF">ACFOOI_09520</name>
</gene>
<dbReference type="Proteomes" id="UP001595616">
    <property type="component" value="Unassembled WGS sequence"/>
</dbReference>
<organism evidence="1 2">
    <name type="scientific">Lacihabitans lacunae</name>
    <dbReference type="NCBI Taxonomy" id="1028214"/>
    <lineage>
        <taxon>Bacteria</taxon>
        <taxon>Pseudomonadati</taxon>
        <taxon>Bacteroidota</taxon>
        <taxon>Cytophagia</taxon>
        <taxon>Cytophagales</taxon>
        <taxon>Leadbetterellaceae</taxon>
        <taxon>Lacihabitans</taxon>
    </lineage>
</organism>
<evidence type="ECO:0000313" key="2">
    <source>
        <dbReference type="Proteomes" id="UP001595616"/>
    </source>
</evidence>
<evidence type="ECO:0008006" key="3">
    <source>
        <dbReference type="Google" id="ProtNLM"/>
    </source>
</evidence>
<accession>A0ABV7YV92</accession>
<proteinExistence type="predicted"/>
<evidence type="ECO:0000313" key="1">
    <source>
        <dbReference type="EMBL" id="MFC3810890.1"/>
    </source>
</evidence>
<protein>
    <recommendedName>
        <fullName evidence="3">HTH luxR-type domain-containing protein</fullName>
    </recommendedName>
</protein>
<comment type="caution">
    <text evidence="1">The sequence shown here is derived from an EMBL/GenBank/DDBJ whole genome shotgun (WGS) entry which is preliminary data.</text>
</comment>
<reference evidence="2" key="1">
    <citation type="journal article" date="2019" name="Int. J. Syst. Evol. Microbiol.">
        <title>The Global Catalogue of Microorganisms (GCM) 10K type strain sequencing project: providing services to taxonomists for standard genome sequencing and annotation.</title>
        <authorList>
            <consortium name="The Broad Institute Genomics Platform"/>
            <consortium name="The Broad Institute Genome Sequencing Center for Infectious Disease"/>
            <person name="Wu L."/>
            <person name="Ma J."/>
        </authorList>
    </citation>
    <scope>NUCLEOTIDE SEQUENCE [LARGE SCALE GENOMIC DNA]</scope>
    <source>
        <strain evidence="2">CECT 7956</strain>
    </source>
</reference>
<dbReference type="EMBL" id="JBHRYQ010000001">
    <property type="protein sequence ID" value="MFC3810890.1"/>
    <property type="molecule type" value="Genomic_DNA"/>
</dbReference>
<sequence length="275" mass="32107">MKLIEIYKNAMSILDSFYPNDSNYTPLISPETQFEELKQLNQTIKYEQFYFVLDLVDKKIKNVSGLSDWLEYPNETFDIMEYLRIMHPRHRLSIFNSAISAFQLANSSDFMLKFMNQRLVAQLPLLHKNGKYYVCKRSLYPFQISDTGQIMAYLNHFVIIKEYDELDTLDLRIGNNAVIKQGFEMDAYQKGLSIFNKEASLNFGFNKKEILILEALANDASLGHAELAKLLDINLSTLKKTYNSRILNKARSYFNIESFSNIKEVAQFMRREGLF</sequence>